<feature type="transmembrane region" description="Helical" evidence="3">
    <location>
        <begin position="34"/>
        <end position="52"/>
    </location>
</feature>
<dbReference type="RefSeq" id="WP_262670726.1">
    <property type="nucleotide sequence ID" value="NZ_JAOQKC010000009.1"/>
</dbReference>
<gene>
    <name evidence="4" type="ORF">OCV63_08345</name>
</gene>
<evidence type="ECO:0000313" key="5">
    <source>
        <dbReference type="Proteomes" id="UP001652461"/>
    </source>
</evidence>
<keyword evidence="5" id="KW-1185">Reference proteome</keyword>
<sequence>MRSSIQQKDLEPAEQKAEKRRIRDIFVSPGTRKAALVITVVLPALLMAYAWFMNHRPPLHIKSEWTLQDTLIQNSDLFLSFVFLIVSALPFYLVFDRKKVKARELTPIALMAALCVVGRAAFSLIPLPNFKPVSAIIIITALAFGPEAGYLTGALAAILSNFLFGQGPWTPWQMFCWGLLGFLAGVLRKLGVFGPVGETEANAKGRRPRSIALCVYGFLSGFLYGWIMNLYYIIGWVRPFSWKAAGAAYVSSFFFDLSHGVCTALVLWLVGEPWVRKLLRIKKKFGLTGEVRRYTLPPSTKAPEGETL</sequence>
<feature type="transmembrane region" description="Helical" evidence="3">
    <location>
        <begin position="107"/>
        <end position="127"/>
    </location>
</feature>
<keyword evidence="2 3" id="KW-1133">Transmembrane helix</keyword>
<dbReference type="PANTHER" id="PTHR37815:SF3">
    <property type="entry name" value="UPF0397 PROTEIN SPR0429"/>
    <property type="match status" value="1"/>
</dbReference>
<dbReference type="Gene3D" id="1.10.1760.20">
    <property type="match status" value="1"/>
</dbReference>
<feature type="transmembrane region" description="Helical" evidence="3">
    <location>
        <begin position="246"/>
        <end position="270"/>
    </location>
</feature>
<protein>
    <submittedName>
        <fullName evidence="4">ECF transporter S component</fullName>
    </submittedName>
</protein>
<evidence type="ECO:0000256" key="2">
    <source>
        <dbReference type="ARBA" id="ARBA00022989"/>
    </source>
</evidence>
<dbReference type="Pfam" id="PF07155">
    <property type="entry name" value="ECF-ribofla_trS"/>
    <property type="match status" value="1"/>
</dbReference>
<proteinExistence type="predicted"/>
<feature type="transmembrane region" description="Helical" evidence="3">
    <location>
        <begin position="213"/>
        <end position="234"/>
    </location>
</feature>
<dbReference type="EMBL" id="JAOQKC010000009">
    <property type="protein sequence ID" value="MCU6696905.1"/>
    <property type="molecule type" value="Genomic_DNA"/>
</dbReference>
<evidence type="ECO:0000256" key="1">
    <source>
        <dbReference type="ARBA" id="ARBA00022692"/>
    </source>
</evidence>
<dbReference type="InterPro" id="IPR009825">
    <property type="entry name" value="ECF_substrate-spec-like"/>
</dbReference>
<keyword evidence="1 3" id="KW-0812">Transmembrane</keyword>
<dbReference type="PANTHER" id="PTHR37815">
    <property type="entry name" value="UPF0397 PROTEIN BC_2624-RELATED"/>
    <property type="match status" value="1"/>
</dbReference>
<reference evidence="4 5" key="1">
    <citation type="journal article" date="2021" name="ISME Commun">
        <title>Automated analysis of genomic sequences facilitates high-throughput and comprehensive description of bacteria.</title>
        <authorList>
            <person name="Hitch T.C.A."/>
        </authorList>
    </citation>
    <scope>NUCLEOTIDE SEQUENCE [LARGE SCALE GENOMIC DNA]</scope>
    <source>
        <strain evidence="4 5">Sanger_04</strain>
    </source>
</reference>
<feature type="transmembrane region" description="Helical" evidence="3">
    <location>
        <begin position="77"/>
        <end position="95"/>
    </location>
</feature>
<evidence type="ECO:0000313" key="4">
    <source>
        <dbReference type="EMBL" id="MCU6696905.1"/>
    </source>
</evidence>
<evidence type="ECO:0000256" key="3">
    <source>
        <dbReference type="SAM" id="Phobius"/>
    </source>
</evidence>
<keyword evidence="3" id="KW-0472">Membrane</keyword>
<organism evidence="4 5">
    <name type="scientific">Laedolimicola ammoniilytica</name>
    <dbReference type="NCBI Taxonomy" id="2981771"/>
    <lineage>
        <taxon>Bacteria</taxon>
        <taxon>Bacillati</taxon>
        <taxon>Bacillota</taxon>
        <taxon>Clostridia</taxon>
        <taxon>Lachnospirales</taxon>
        <taxon>Lachnospiraceae</taxon>
        <taxon>Laedolimicola</taxon>
    </lineage>
</organism>
<feature type="transmembrane region" description="Helical" evidence="3">
    <location>
        <begin position="133"/>
        <end position="164"/>
    </location>
</feature>
<accession>A0ABT2RX63</accession>
<comment type="caution">
    <text evidence="4">The sequence shown here is derived from an EMBL/GenBank/DDBJ whole genome shotgun (WGS) entry which is preliminary data.</text>
</comment>
<dbReference type="Proteomes" id="UP001652461">
    <property type="component" value="Unassembled WGS sequence"/>
</dbReference>
<name>A0ABT2RX63_9FIRM</name>